<protein>
    <submittedName>
        <fullName evidence="9">ZIP family metal transporter</fullName>
    </submittedName>
</protein>
<evidence type="ECO:0000256" key="6">
    <source>
        <dbReference type="ARBA" id="ARBA00022989"/>
    </source>
</evidence>
<comment type="caution">
    <text evidence="9">The sequence shown here is derived from an EMBL/GenBank/DDBJ whole genome shotgun (WGS) entry which is preliminary data.</text>
</comment>
<evidence type="ECO:0000313" key="10">
    <source>
        <dbReference type="Proteomes" id="UP000473885"/>
    </source>
</evidence>
<evidence type="ECO:0000256" key="7">
    <source>
        <dbReference type="ARBA" id="ARBA00023136"/>
    </source>
</evidence>
<evidence type="ECO:0000256" key="2">
    <source>
        <dbReference type="ARBA" id="ARBA00006939"/>
    </source>
</evidence>
<feature type="transmembrane region" description="Helical" evidence="8">
    <location>
        <begin position="222"/>
        <end position="239"/>
    </location>
</feature>
<comment type="similarity">
    <text evidence="2">Belongs to the ZIP transporter (TC 2.A.5) family.</text>
</comment>
<dbReference type="PANTHER" id="PTHR11040:SF211">
    <property type="entry name" value="ZINC TRANSPORTER ZIP11"/>
    <property type="match status" value="1"/>
</dbReference>
<keyword evidence="7 8" id="KW-0472">Membrane</keyword>
<dbReference type="RefSeq" id="WP_163249451.1">
    <property type="nucleotide sequence ID" value="NZ_SXDP01000007.1"/>
</dbReference>
<feature type="transmembrane region" description="Helical" evidence="8">
    <location>
        <begin position="6"/>
        <end position="29"/>
    </location>
</feature>
<keyword evidence="4 8" id="KW-0812">Transmembrane</keyword>
<gene>
    <name evidence="9" type="ORF">FDF74_09460</name>
</gene>
<dbReference type="PANTHER" id="PTHR11040">
    <property type="entry name" value="ZINC/IRON TRANSPORTER"/>
    <property type="match status" value="1"/>
</dbReference>
<evidence type="ECO:0000313" key="9">
    <source>
        <dbReference type="EMBL" id="NEZ47420.1"/>
    </source>
</evidence>
<evidence type="ECO:0000256" key="4">
    <source>
        <dbReference type="ARBA" id="ARBA00022692"/>
    </source>
</evidence>
<reference evidence="9 10" key="1">
    <citation type="submission" date="2019-04" db="EMBL/GenBank/DDBJ databases">
        <title>Genome sequencing of Clostridium botulinum Groups I-IV and Clostridium butyricum.</title>
        <authorList>
            <person name="Brunt J."/>
            <person name="Van Vliet A.H.M."/>
            <person name="Stringer S.C."/>
            <person name="Carter A.T."/>
            <person name="Peck M.W."/>
        </authorList>
    </citation>
    <scope>NUCLEOTIDE SEQUENCE [LARGE SCALE GENOMIC DNA]</scope>
    <source>
        <strain evidence="9 10">IFR 18/094</strain>
    </source>
</reference>
<evidence type="ECO:0000256" key="3">
    <source>
        <dbReference type="ARBA" id="ARBA00022475"/>
    </source>
</evidence>
<accession>A0A6M0RCJ1</accession>
<keyword evidence="6 8" id="KW-1133">Transmembrane helix</keyword>
<keyword evidence="3" id="KW-1003">Cell membrane</keyword>
<feature type="transmembrane region" description="Helical" evidence="8">
    <location>
        <begin position="162"/>
        <end position="183"/>
    </location>
</feature>
<dbReference type="Proteomes" id="UP000473885">
    <property type="component" value="Unassembled WGS sequence"/>
</dbReference>
<organism evidence="9 10">
    <name type="scientific">Clostridium niameyense</name>
    <dbReference type="NCBI Taxonomy" id="1622073"/>
    <lineage>
        <taxon>Bacteria</taxon>
        <taxon>Bacillati</taxon>
        <taxon>Bacillota</taxon>
        <taxon>Clostridia</taxon>
        <taxon>Eubacteriales</taxon>
        <taxon>Clostridiaceae</taxon>
        <taxon>Clostridium</taxon>
    </lineage>
</organism>
<feature type="transmembrane region" description="Helical" evidence="8">
    <location>
        <begin position="65"/>
        <end position="84"/>
    </location>
</feature>
<dbReference type="AlphaFoldDB" id="A0A6M0RCJ1"/>
<feature type="transmembrane region" description="Helical" evidence="8">
    <location>
        <begin position="189"/>
        <end position="210"/>
    </location>
</feature>
<name>A0A6M0RCJ1_9CLOT</name>
<evidence type="ECO:0000256" key="5">
    <source>
        <dbReference type="ARBA" id="ARBA00022833"/>
    </source>
</evidence>
<dbReference type="GO" id="GO:0005385">
    <property type="term" value="F:zinc ion transmembrane transporter activity"/>
    <property type="evidence" value="ECO:0007669"/>
    <property type="project" value="TreeGrafter"/>
</dbReference>
<comment type="subcellular location">
    <subcellularLocation>
        <location evidence="1">Cell membrane</location>
        <topology evidence="1">Multi-pass membrane protein</topology>
    </subcellularLocation>
</comment>
<dbReference type="EMBL" id="SXDP01000007">
    <property type="protein sequence ID" value="NEZ47420.1"/>
    <property type="molecule type" value="Genomic_DNA"/>
</dbReference>
<sequence length="240" mass="25641">MLSNTLYFILIGGFVSLVGTVLGALIGVSIKNPSNKLLSKLVAFSGGLMMAIVVFDLIPEALKKWHFPGVVLFCVLGIIIIMFVDNKTNSININEHKKVAFLTSIGIMLHNFPEGIIMGCGFAAGNNLGIKMAIIIAIHDIPEGIAVAAPLIASKENVVKTFLYVVFTALPTCLGTFFGAFIVNISNLLLGMFISLAAGIMLYVVCMDMIPEAAYLGDKKISFIYGSIGVIIGLIIINIL</sequence>
<proteinExistence type="inferred from homology"/>
<dbReference type="Pfam" id="PF02535">
    <property type="entry name" value="Zip"/>
    <property type="match status" value="1"/>
</dbReference>
<evidence type="ECO:0000256" key="1">
    <source>
        <dbReference type="ARBA" id="ARBA00004651"/>
    </source>
</evidence>
<keyword evidence="5" id="KW-0862">Zinc</keyword>
<dbReference type="GO" id="GO:0005886">
    <property type="term" value="C:plasma membrane"/>
    <property type="evidence" value="ECO:0007669"/>
    <property type="project" value="UniProtKB-SubCell"/>
</dbReference>
<dbReference type="InterPro" id="IPR003689">
    <property type="entry name" value="ZIP"/>
</dbReference>
<feature type="transmembrane region" description="Helical" evidence="8">
    <location>
        <begin position="41"/>
        <end position="59"/>
    </location>
</feature>
<evidence type="ECO:0000256" key="8">
    <source>
        <dbReference type="SAM" id="Phobius"/>
    </source>
</evidence>
<keyword evidence="10" id="KW-1185">Reference proteome</keyword>